<dbReference type="RefSeq" id="WP_191268908.1">
    <property type="nucleotide sequence ID" value="NZ_BMXJ01000002.1"/>
</dbReference>
<feature type="transmembrane region" description="Helical" evidence="2">
    <location>
        <begin position="42"/>
        <end position="64"/>
    </location>
</feature>
<evidence type="ECO:0000256" key="1">
    <source>
        <dbReference type="SAM" id="MobiDB-lite"/>
    </source>
</evidence>
<keyword evidence="4" id="KW-1185">Reference proteome</keyword>
<name>A0ABR9HB09_9ACTN</name>
<comment type="caution">
    <text evidence="3">The sequence shown here is derived from an EMBL/GenBank/DDBJ whole genome shotgun (WGS) entry which is preliminary data.</text>
</comment>
<evidence type="ECO:0000313" key="4">
    <source>
        <dbReference type="Proteomes" id="UP000598217"/>
    </source>
</evidence>
<proteinExistence type="predicted"/>
<organism evidence="3 4">
    <name type="scientific">Nocardiopsis terrae</name>
    <dbReference type="NCBI Taxonomy" id="372655"/>
    <lineage>
        <taxon>Bacteria</taxon>
        <taxon>Bacillati</taxon>
        <taxon>Actinomycetota</taxon>
        <taxon>Actinomycetes</taxon>
        <taxon>Streptosporangiales</taxon>
        <taxon>Nocardiopsidaceae</taxon>
        <taxon>Nocardiopsis</taxon>
    </lineage>
</organism>
<evidence type="ECO:0000256" key="2">
    <source>
        <dbReference type="SAM" id="Phobius"/>
    </source>
</evidence>
<reference evidence="3 4" key="1">
    <citation type="submission" date="2020-10" db="EMBL/GenBank/DDBJ databases">
        <title>Sequencing the genomes of 1000 actinobacteria strains.</title>
        <authorList>
            <person name="Klenk H.-P."/>
        </authorList>
    </citation>
    <scope>NUCLEOTIDE SEQUENCE [LARGE SCALE GENOMIC DNA]</scope>
    <source>
        <strain evidence="3 4">DSM 45157</strain>
    </source>
</reference>
<accession>A0ABR9HB09</accession>
<keyword evidence="2" id="KW-0472">Membrane</keyword>
<evidence type="ECO:0000313" key="3">
    <source>
        <dbReference type="EMBL" id="MBE1456212.1"/>
    </source>
</evidence>
<dbReference type="EMBL" id="JADBDY010000001">
    <property type="protein sequence ID" value="MBE1456212.1"/>
    <property type="molecule type" value="Genomic_DNA"/>
</dbReference>
<keyword evidence="2" id="KW-0812">Transmembrane</keyword>
<dbReference type="Proteomes" id="UP000598217">
    <property type="component" value="Unassembled WGS sequence"/>
</dbReference>
<gene>
    <name evidence="3" type="ORF">H4W79_000426</name>
</gene>
<protein>
    <recommendedName>
        <fullName evidence="5">DUF4352 domain-containing protein</fullName>
    </recommendedName>
</protein>
<keyword evidence="2" id="KW-1133">Transmembrane helix</keyword>
<feature type="region of interest" description="Disordered" evidence="1">
    <location>
        <begin position="1"/>
        <end position="37"/>
    </location>
</feature>
<evidence type="ECO:0008006" key="5">
    <source>
        <dbReference type="Google" id="ProtNLM"/>
    </source>
</evidence>
<sequence length="260" mass="27009">MGQTPHQPQGPSPAESGPPYGPWSGGGPPAPGAGAPKRRRGLVVGAVAGSLTLVAAVGGALLWVDSGRDFVSLPDDCSEVVGEEILQEAFDGATPEVTGGFDTDDTDDLGLHGELRCSASHEGAKFAVTVLLSDREDEKRLDLRFQQYGTPDAELFDGVPAGELAEHDFGEGTTVDVLWDEPPLGERSVVSVIVQDPGEGGYFVMESGQGAVWAGNAVVLVGLDNSMAPEPSGLDARSLHDRVGSLTEAVVEQVPRVAEK</sequence>